<proteinExistence type="predicted"/>
<name>A0A6N6VLP0_9HYPH</name>
<dbReference type="InterPro" id="IPR005149">
    <property type="entry name" value="Tscrpt_reg_PadR_N"/>
</dbReference>
<dbReference type="AlphaFoldDB" id="A0A6N6VLP0"/>
<dbReference type="Pfam" id="PF03551">
    <property type="entry name" value="PadR"/>
    <property type="match status" value="1"/>
</dbReference>
<sequence>MIEVLIFAFSYTLGIEAPMGEIARLPLNTREILLCLLLNGPMAGYDIKKALDGDIAGVLDIRISNLYPLLNELADSGLVQFVRVEQTSRPNKKVYCLTEAGRKLCLDALLHCRIRQKFRSELLFPLQFACLLPASHIDRLLDDRLSELRGYLDELARSSVPTAAAYHKFKIGLARAMIEAELEYIVSERHLLTADPRSRKRRSCNTA</sequence>
<evidence type="ECO:0000313" key="3">
    <source>
        <dbReference type="Proteomes" id="UP000468901"/>
    </source>
</evidence>
<dbReference type="SUPFAM" id="SSF46785">
    <property type="entry name" value="Winged helix' DNA-binding domain"/>
    <property type="match status" value="1"/>
</dbReference>
<evidence type="ECO:0000259" key="1">
    <source>
        <dbReference type="Pfam" id="PF03551"/>
    </source>
</evidence>
<dbReference type="PANTHER" id="PTHR43252:SF6">
    <property type="entry name" value="NEGATIVE TRANSCRIPTION REGULATOR PADR"/>
    <property type="match status" value="1"/>
</dbReference>
<accession>A0A6N6VLP0</accession>
<comment type="caution">
    <text evidence="2">The sequence shown here is derived from an EMBL/GenBank/DDBJ whole genome shotgun (WGS) entry which is preliminary data.</text>
</comment>
<dbReference type="InterPro" id="IPR036390">
    <property type="entry name" value="WH_DNA-bd_sf"/>
</dbReference>
<dbReference type="EMBL" id="WESC01000003">
    <property type="protein sequence ID" value="KAB7741647.1"/>
    <property type="molecule type" value="Genomic_DNA"/>
</dbReference>
<protein>
    <recommendedName>
        <fullName evidence="1">Transcription regulator PadR N-terminal domain-containing protein</fullName>
    </recommendedName>
</protein>
<organism evidence="2 3">
    <name type="scientific">Parvibaculum sedimenti</name>
    <dbReference type="NCBI Taxonomy" id="2608632"/>
    <lineage>
        <taxon>Bacteria</taxon>
        <taxon>Pseudomonadati</taxon>
        <taxon>Pseudomonadota</taxon>
        <taxon>Alphaproteobacteria</taxon>
        <taxon>Hyphomicrobiales</taxon>
        <taxon>Parvibaculaceae</taxon>
        <taxon>Parvibaculum</taxon>
    </lineage>
</organism>
<keyword evidence="3" id="KW-1185">Reference proteome</keyword>
<gene>
    <name evidence="2" type="ORF">F2P47_04385</name>
</gene>
<dbReference type="Gene3D" id="1.10.10.10">
    <property type="entry name" value="Winged helix-like DNA-binding domain superfamily/Winged helix DNA-binding domain"/>
    <property type="match status" value="1"/>
</dbReference>
<dbReference type="Proteomes" id="UP000468901">
    <property type="component" value="Unassembled WGS sequence"/>
</dbReference>
<reference evidence="2 3" key="1">
    <citation type="submission" date="2019-09" db="EMBL/GenBank/DDBJ databases">
        <title>Parvibaculum sedimenti sp. nov., isolated from sediment.</title>
        <authorList>
            <person name="Wang Y."/>
        </authorList>
    </citation>
    <scope>NUCLEOTIDE SEQUENCE [LARGE SCALE GENOMIC DNA]</scope>
    <source>
        <strain evidence="2 3">HXT-9</strain>
    </source>
</reference>
<feature type="domain" description="Transcription regulator PadR N-terminal" evidence="1">
    <location>
        <begin position="33"/>
        <end position="103"/>
    </location>
</feature>
<dbReference type="PANTHER" id="PTHR43252">
    <property type="entry name" value="TRANSCRIPTIONAL REGULATOR YQJI"/>
    <property type="match status" value="1"/>
</dbReference>
<dbReference type="InterPro" id="IPR036388">
    <property type="entry name" value="WH-like_DNA-bd_sf"/>
</dbReference>
<evidence type="ECO:0000313" key="2">
    <source>
        <dbReference type="EMBL" id="KAB7741647.1"/>
    </source>
</evidence>